<evidence type="ECO:0000256" key="8">
    <source>
        <dbReference type="ARBA" id="ARBA00023242"/>
    </source>
</evidence>
<dbReference type="GO" id="GO:0000981">
    <property type="term" value="F:DNA-binding transcription factor activity, RNA polymerase II-specific"/>
    <property type="evidence" value="ECO:0007669"/>
    <property type="project" value="TreeGrafter"/>
</dbReference>
<dbReference type="WBParaSite" id="TREG1_18810.2">
    <property type="protein sequence ID" value="TREG1_18810.2"/>
    <property type="gene ID" value="TREG1_18810"/>
</dbReference>
<keyword evidence="5" id="KW-0805">Transcription regulation</keyword>
<dbReference type="InterPro" id="IPR039355">
    <property type="entry name" value="Transcription_factor_GATA"/>
</dbReference>
<dbReference type="WBParaSite" id="TREG1_18810.1">
    <property type="protein sequence ID" value="TREG1_18810.1"/>
    <property type="gene ID" value="TREG1_18810"/>
</dbReference>
<dbReference type="PANTHER" id="PTHR10071">
    <property type="entry name" value="TRANSCRIPTION FACTOR GATA FAMILY MEMBER"/>
    <property type="match status" value="1"/>
</dbReference>
<dbReference type="AlphaFoldDB" id="A0AA85J845"/>
<sequence>MFCMSRSVKIVNSGSTENSTDNKFISSRKLYNSNNLNNTLYVRPIATELVDNVSFTPHSDNKMESHFSCPQSQDLPTMSSSHSVSVSDKCSGSLAVTSSPELVTNYSFLNQNRNPQSIFYTKTMCSYPDAQSHEQCNSTCANSLGSKVTSSCNSFLNSLGFDHQFVRNNTQSRRNSTAVSNKNKDSFCDFETVDSEDIADNDRISNYHQNQSNPNLLRLLSSCNQLIGDSSTEKPYSVATLSSFLYSPEPSILNTNAAISNKTSTLLTSTLKGNFNYSSENSSLDRKTNSHQAEDDDDNIVEKYDSERDFKYNKTTHSDTYSSWMLKNYVQANNPIRLDQPCTSSDEIHEVPFSSIENYSSDVYNPSLSLPMSFSPFSPSVIHDCSSVEGNSQKNTSAPDGNEITGMLKYDEKHPNPLICPPSSSSSSYCSSSSSTSSSYSDHNHQNYFVQSDIPPYLTSHLQAVEWSSKLQYNPHDNRCLHHEDRHQEQQKQQIFLHYPNPTETVKWMPRHLITMSTQEQQQITDYIPLDEPHSVISKLHMDYNSQISIDKQPSLNESPQCVQCGSFNTQNQQWVFDGMTELYLCNNCNQQIHNNSNTQSTRRMHEQSDDSIPFLDPLFNREALNRQRSDTDRDNAYLSTLIWNDVKPYSKDPALIFSTTNNSNDIGKRLESQLSQEISNYPPWSQYTANIMKDIKVTDERVNPILSEGKIPESSNSLSVTNSARRSGQFCTNCNTSATTLWRRNTEGEPVCNACGLYFKLHKINRPISMKKEGIQTRKRKPRVNTLKSNQLYVVNSSRSSNKSVNRITTRINNAKEITNSSPHHIQQQHLSYQRTEIGSRPPIPPKLANLANSDYNEQDIKRQNLSEGNSEALDSLFYSHLFNEIHSTRPVSHTTQFPSTSVPVTSYCHRVNSNELNAPFYGDYYGKCSDNFEDGARIINRLPMFDRTVGHNSANSFLNWSNMSRRTDGVTDRISTNNTELEGSRNPIAIGGNFINNNHNNNDGSDIPFNFSNAVVDFINFSYQGTNQRYQTGNLIHSTFKQNITENDNSTSSGKLETYHTSRSNGFYEPTP</sequence>
<dbReference type="FunFam" id="3.30.50.10:FF:000032">
    <property type="entry name" value="Transcription factor GATA-3"/>
    <property type="match status" value="1"/>
</dbReference>
<dbReference type="InterPro" id="IPR013088">
    <property type="entry name" value="Znf_NHR/GATA"/>
</dbReference>
<keyword evidence="8" id="KW-0539">Nucleus</keyword>
<comment type="subcellular location">
    <subcellularLocation>
        <location evidence="1">Nucleus</location>
    </subcellularLocation>
</comment>
<evidence type="ECO:0000256" key="9">
    <source>
        <dbReference type="PROSITE-ProRule" id="PRU00094"/>
    </source>
</evidence>
<dbReference type="GO" id="GO:0000978">
    <property type="term" value="F:RNA polymerase II cis-regulatory region sequence-specific DNA binding"/>
    <property type="evidence" value="ECO:0007669"/>
    <property type="project" value="TreeGrafter"/>
</dbReference>
<dbReference type="PROSITE" id="PS00344">
    <property type="entry name" value="GATA_ZN_FINGER_1"/>
    <property type="match status" value="1"/>
</dbReference>
<dbReference type="SUPFAM" id="SSF57716">
    <property type="entry name" value="Glucocorticoid receptor-like (DNA-binding domain)"/>
    <property type="match status" value="1"/>
</dbReference>
<accession>A0AA85J845</accession>
<dbReference type="SMART" id="SM00401">
    <property type="entry name" value="ZnF_GATA"/>
    <property type="match status" value="1"/>
</dbReference>
<keyword evidence="7" id="KW-0804">Transcription</keyword>
<evidence type="ECO:0000256" key="10">
    <source>
        <dbReference type="SAM" id="MobiDB-lite"/>
    </source>
</evidence>
<dbReference type="GO" id="GO:0005634">
    <property type="term" value="C:nucleus"/>
    <property type="evidence" value="ECO:0007669"/>
    <property type="project" value="UniProtKB-SubCell"/>
</dbReference>
<dbReference type="GO" id="GO:0000122">
    <property type="term" value="P:negative regulation of transcription by RNA polymerase II"/>
    <property type="evidence" value="ECO:0007669"/>
    <property type="project" value="TreeGrafter"/>
</dbReference>
<keyword evidence="3 9" id="KW-0863">Zinc-finger</keyword>
<dbReference type="Proteomes" id="UP000050795">
    <property type="component" value="Unassembled WGS sequence"/>
</dbReference>
<proteinExistence type="predicted"/>
<evidence type="ECO:0000256" key="4">
    <source>
        <dbReference type="ARBA" id="ARBA00022833"/>
    </source>
</evidence>
<keyword evidence="12" id="KW-1185">Reference proteome</keyword>
<evidence type="ECO:0000256" key="5">
    <source>
        <dbReference type="ARBA" id="ARBA00023015"/>
    </source>
</evidence>
<organism evidence="12 14">
    <name type="scientific">Trichobilharzia regenti</name>
    <name type="common">Nasal bird schistosome</name>
    <dbReference type="NCBI Taxonomy" id="157069"/>
    <lineage>
        <taxon>Eukaryota</taxon>
        <taxon>Metazoa</taxon>
        <taxon>Spiralia</taxon>
        <taxon>Lophotrochozoa</taxon>
        <taxon>Platyhelminthes</taxon>
        <taxon>Trematoda</taxon>
        <taxon>Digenea</taxon>
        <taxon>Strigeidida</taxon>
        <taxon>Schistosomatoidea</taxon>
        <taxon>Schistosomatidae</taxon>
        <taxon>Trichobilharzia</taxon>
    </lineage>
</organism>
<dbReference type="GO" id="GO:0045165">
    <property type="term" value="P:cell fate commitment"/>
    <property type="evidence" value="ECO:0007669"/>
    <property type="project" value="TreeGrafter"/>
</dbReference>
<dbReference type="PRINTS" id="PR00619">
    <property type="entry name" value="GATAZNFINGER"/>
</dbReference>
<dbReference type="GO" id="GO:0008270">
    <property type="term" value="F:zinc ion binding"/>
    <property type="evidence" value="ECO:0007669"/>
    <property type="project" value="UniProtKB-KW"/>
</dbReference>
<reference evidence="12" key="1">
    <citation type="submission" date="2022-06" db="EMBL/GenBank/DDBJ databases">
        <authorList>
            <person name="Berger JAMES D."/>
            <person name="Berger JAMES D."/>
        </authorList>
    </citation>
    <scope>NUCLEOTIDE SEQUENCE [LARGE SCALE GENOMIC DNA]</scope>
</reference>
<keyword evidence="4" id="KW-0862">Zinc</keyword>
<feature type="region of interest" description="Disordered" evidence="10">
    <location>
        <begin position="1047"/>
        <end position="1074"/>
    </location>
</feature>
<dbReference type="InterPro" id="IPR000679">
    <property type="entry name" value="Znf_GATA"/>
</dbReference>
<evidence type="ECO:0000256" key="1">
    <source>
        <dbReference type="ARBA" id="ARBA00004123"/>
    </source>
</evidence>
<protein>
    <recommendedName>
        <fullName evidence="11">GATA-type domain-containing protein</fullName>
    </recommendedName>
</protein>
<keyword evidence="6" id="KW-0238">DNA-binding</keyword>
<dbReference type="Pfam" id="PF00320">
    <property type="entry name" value="GATA"/>
    <property type="match status" value="1"/>
</dbReference>
<dbReference type="PANTHER" id="PTHR10071:SF337">
    <property type="entry name" value="GATA-BINDING FACTOR A"/>
    <property type="match status" value="1"/>
</dbReference>
<evidence type="ECO:0000256" key="3">
    <source>
        <dbReference type="ARBA" id="ARBA00022771"/>
    </source>
</evidence>
<feature type="domain" description="GATA-type" evidence="11">
    <location>
        <begin position="726"/>
        <end position="779"/>
    </location>
</feature>
<evidence type="ECO:0000313" key="12">
    <source>
        <dbReference type="Proteomes" id="UP000050795"/>
    </source>
</evidence>
<evidence type="ECO:0000313" key="14">
    <source>
        <dbReference type="WBParaSite" id="TREG1_18810.2"/>
    </source>
</evidence>
<feature type="compositionally biased region" description="Polar residues" evidence="10">
    <location>
        <begin position="1047"/>
        <end position="1067"/>
    </location>
</feature>
<name>A0AA85J845_TRIRE</name>
<dbReference type="GO" id="GO:0045944">
    <property type="term" value="P:positive regulation of transcription by RNA polymerase II"/>
    <property type="evidence" value="ECO:0007669"/>
    <property type="project" value="TreeGrafter"/>
</dbReference>
<evidence type="ECO:0000256" key="7">
    <source>
        <dbReference type="ARBA" id="ARBA00023163"/>
    </source>
</evidence>
<evidence type="ECO:0000313" key="13">
    <source>
        <dbReference type="WBParaSite" id="TREG1_18810.1"/>
    </source>
</evidence>
<reference evidence="13 14" key="2">
    <citation type="submission" date="2023-11" db="UniProtKB">
        <authorList>
            <consortium name="WormBaseParasite"/>
        </authorList>
    </citation>
    <scope>IDENTIFICATION</scope>
</reference>
<dbReference type="PROSITE" id="PS50114">
    <property type="entry name" value="GATA_ZN_FINGER_2"/>
    <property type="match status" value="1"/>
</dbReference>
<evidence type="ECO:0000259" key="11">
    <source>
        <dbReference type="PROSITE" id="PS50114"/>
    </source>
</evidence>
<dbReference type="Gene3D" id="3.30.50.10">
    <property type="entry name" value="Erythroid Transcription Factor GATA-1, subunit A"/>
    <property type="match status" value="1"/>
</dbReference>
<evidence type="ECO:0000256" key="2">
    <source>
        <dbReference type="ARBA" id="ARBA00022723"/>
    </source>
</evidence>
<dbReference type="CDD" id="cd00202">
    <property type="entry name" value="ZnF_GATA"/>
    <property type="match status" value="1"/>
</dbReference>
<evidence type="ECO:0000256" key="6">
    <source>
        <dbReference type="ARBA" id="ARBA00023125"/>
    </source>
</evidence>
<keyword evidence="2" id="KW-0479">Metal-binding</keyword>
<feature type="region of interest" description="Disordered" evidence="10">
    <location>
        <begin position="386"/>
        <end position="408"/>
    </location>
</feature>
<feature type="compositionally biased region" description="Polar residues" evidence="10">
    <location>
        <begin position="388"/>
        <end position="399"/>
    </location>
</feature>